<keyword evidence="9 11" id="KW-0472">Membrane</keyword>
<dbReference type="GO" id="GO:0022857">
    <property type="term" value="F:transmembrane transporter activity"/>
    <property type="evidence" value="ECO:0007669"/>
    <property type="project" value="InterPro"/>
</dbReference>
<keyword evidence="4" id="KW-1003">Cell membrane</keyword>
<evidence type="ECO:0008006" key="13">
    <source>
        <dbReference type="Google" id="ProtNLM"/>
    </source>
</evidence>
<evidence type="ECO:0000256" key="5">
    <source>
        <dbReference type="ARBA" id="ARBA00022519"/>
    </source>
</evidence>
<dbReference type="PANTHER" id="PTHR30558">
    <property type="entry name" value="EXBD MEMBRANE COMPONENT OF PMF-DRIVEN MACROMOLECULE IMPORT SYSTEM"/>
    <property type="match status" value="1"/>
</dbReference>
<comment type="similarity">
    <text evidence="2 10">Belongs to the ExbD/TolR family.</text>
</comment>
<dbReference type="Pfam" id="PF02472">
    <property type="entry name" value="ExbD"/>
    <property type="match status" value="1"/>
</dbReference>
<evidence type="ECO:0000256" key="8">
    <source>
        <dbReference type="ARBA" id="ARBA00022989"/>
    </source>
</evidence>
<organism evidence="12">
    <name type="scientific">candidate division WOR-3 bacterium</name>
    <dbReference type="NCBI Taxonomy" id="2052148"/>
    <lineage>
        <taxon>Bacteria</taxon>
        <taxon>Bacteria division WOR-3</taxon>
    </lineage>
</organism>
<evidence type="ECO:0000256" key="11">
    <source>
        <dbReference type="SAM" id="Phobius"/>
    </source>
</evidence>
<sequence>MRVTNINILPVACVGLLLVIMMIIVAPMVVSYSKTPVNVPQARTAERKVENEIVISYTQDKKLFLNDIPINLTVLKEKLKEELEKDPYRLVVIRADKKLSYGEVIEIIALAKETGAKRLACSTKKKEKNDEN</sequence>
<evidence type="ECO:0000256" key="4">
    <source>
        <dbReference type="ARBA" id="ARBA00022475"/>
    </source>
</evidence>
<evidence type="ECO:0000256" key="1">
    <source>
        <dbReference type="ARBA" id="ARBA00004249"/>
    </source>
</evidence>
<evidence type="ECO:0000256" key="3">
    <source>
        <dbReference type="ARBA" id="ARBA00022448"/>
    </source>
</evidence>
<keyword evidence="6 10" id="KW-0812">Transmembrane</keyword>
<evidence type="ECO:0000256" key="2">
    <source>
        <dbReference type="ARBA" id="ARBA00005811"/>
    </source>
</evidence>
<dbReference type="GO" id="GO:0005886">
    <property type="term" value="C:plasma membrane"/>
    <property type="evidence" value="ECO:0007669"/>
    <property type="project" value="UniProtKB-SubCell"/>
</dbReference>
<evidence type="ECO:0000313" key="12">
    <source>
        <dbReference type="EMBL" id="HGK63796.1"/>
    </source>
</evidence>
<dbReference type="GO" id="GO:0015031">
    <property type="term" value="P:protein transport"/>
    <property type="evidence" value="ECO:0007669"/>
    <property type="project" value="UniProtKB-KW"/>
</dbReference>
<evidence type="ECO:0000256" key="9">
    <source>
        <dbReference type="ARBA" id="ARBA00023136"/>
    </source>
</evidence>
<keyword evidence="8 11" id="KW-1133">Transmembrane helix</keyword>
<dbReference type="PANTHER" id="PTHR30558:SF12">
    <property type="entry name" value="BIOPOLYMER TRANSPORT PROTEIN EXBD"/>
    <property type="match status" value="1"/>
</dbReference>
<comment type="subcellular location">
    <subcellularLocation>
        <location evidence="1">Cell inner membrane</location>
        <topology evidence="1">Single-pass type II membrane protein</topology>
    </subcellularLocation>
    <subcellularLocation>
        <location evidence="10">Cell membrane</location>
        <topology evidence="10">Single-pass type II membrane protein</topology>
    </subcellularLocation>
</comment>
<evidence type="ECO:0000256" key="6">
    <source>
        <dbReference type="ARBA" id="ARBA00022692"/>
    </source>
</evidence>
<dbReference type="Gene3D" id="3.30.420.270">
    <property type="match status" value="1"/>
</dbReference>
<accession>A0A7V4E2Y3</accession>
<proteinExistence type="inferred from homology"/>
<evidence type="ECO:0000256" key="7">
    <source>
        <dbReference type="ARBA" id="ARBA00022927"/>
    </source>
</evidence>
<dbReference type="InterPro" id="IPR003400">
    <property type="entry name" value="ExbD"/>
</dbReference>
<dbReference type="EMBL" id="DTDR01000111">
    <property type="protein sequence ID" value="HGK63796.1"/>
    <property type="molecule type" value="Genomic_DNA"/>
</dbReference>
<keyword evidence="5" id="KW-0997">Cell inner membrane</keyword>
<feature type="transmembrane region" description="Helical" evidence="11">
    <location>
        <begin position="6"/>
        <end position="30"/>
    </location>
</feature>
<keyword evidence="7 10" id="KW-0653">Protein transport</keyword>
<reference evidence="12" key="1">
    <citation type="journal article" date="2020" name="mSystems">
        <title>Genome- and Community-Level Interaction Insights into Carbon Utilization and Element Cycling Functions of Hydrothermarchaeota in Hydrothermal Sediment.</title>
        <authorList>
            <person name="Zhou Z."/>
            <person name="Liu Y."/>
            <person name="Xu W."/>
            <person name="Pan J."/>
            <person name="Luo Z.H."/>
            <person name="Li M."/>
        </authorList>
    </citation>
    <scope>NUCLEOTIDE SEQUENCE [LARGE SCALE GENOMIC DNA]</scope>
    <source>
        <strain evidence="12">SpSt-697</strain>
    </source>
</reference>
<keyword evidence="3 10" id="KW-0813">Transport</keyword>
<protein>
    <recommendedName>
        <fullName evidence="13">Biopolymer transporter ExbD</fullName>
    </recommendedName>
</protein>
<evidence type="ECO:0000256" key="10">
    <source>
        <dbReference type="RuleBase" id="RU003879"/>
    </source>
</evidence>
<name>A0A7V4E2Y3_UNCW3</name>
<gene>
    <name evidence="12" type="ORF">ENU74_04305</name>
</gene>
<dbReference type="AlphaFoldDB" id="A0A7V4E2Y3"/>
<comment type="caution">
    <text evidence="12">The sequence shown here is derived from an EMBL/GenBank/DDBJ whole genome shotgun (WGS) entry which is preliminary data.</text>
</comment>